<organism evidence="2 3">
    <name type="scientific">Bradyrhizobium jicamae</name>
    <dbReference type="NCBI Taxonomy" id="280332"/>
    <lineage>
        <taxon>Bacteria</taxon>
        <taxon>Pseudomonadati</taxon>
        <taxon>Pseudomonadota</taxon>
        <taxon>Alphaproteobacteria</taxon>
        <taxon>Hyphomicrobiales</taxon>
        <taxon>Nitrobacteraceae</taxon>
        <taxon>Bradyrhizobium</taxon>
    </lineage>
</organism>
<keyword evidence="3" id="KW-1185">Reference proteome</keyword>
<gene>
    <name evidence="2" type="ORF">CQ12_30460</name>
</gene>
<reference evidence="2 3" key="1">
    <citation type="submission" date="2014-03" db="EMBL/GenBank/DDBJ databases">
        <title>Bradyrhizobium valentinum sp. nov., isolated from effective nodules of Lupinus mariae-josephae, a lupine endemic of basic-lime soils in Eastern Spain.</title>
        <authorList>
            <person name="Duran D."/>
            <person name="Rey L."/>
            <person name="Navarro A."/>
            <person name="Busquets A."/>
            <person name="Imperial J."/>
            <person name="Ruiz-Argueso T."/>
        </authorList>
    </citation>
    <scope>NUCLEOTIDE SEQUENCE [LARGE SCALE GENOMIC DNA]</scope>
    <source>
        <strain evidence="2 3">PAC68</strain>
    </source>
</reference>
<evidence type="ECO:0000313" key="2">
    <source>
        <dbReference type="EMBL" id="KRQ92940.1"/>
    </source>
</evidence>
<sequence length="78" mass="8310">MTKTTESIDAGAIYKSGKDRERETNADREAASAAARVDPVKGGIERRPLGGDQGSGDLRKPPESLRSAGPRKADDEEL</sequence>
<evidence type="ECO:0000313" key="3">
    <source>
        <dbReference type="Proteomes" id="UP000050863"/>
    </source>
</evidence>
<name>A0A0R3KI90_9BRAD</name>
<feature type="region of interest" description="Disordered" evidence="1">
    <location>
        <begin position="1"/>
        <end position="78"/>
    </location>
</feature>
<dbReference type="Proteomes" id="UP000050863">
    <property type="component" value="Unassembled WGS sequence"/>
</dbReference>
<dbReference type="RefSeq" id="WP_057840895.1">
    <property type="nucleotide sequence ID" value="NZ_LLXZ01000231.1"/>
</dbReference>
<accession>A0A0R3KI90</accession>
<dbReference type="AlphaFoldDB" id="A0A0R3KI90"/>
<comment type="caution">
    <text evidence="2">The sequence shown here is derived from an EMBL/GenBank/DDBJ whole genome shotgun (WGS) entry which is preliminary data.</text>
</comment>
<feature type="compositionally biased region" description="Basic and acidic residues" evidence="1">
    <location>
        <begin position="16"/>
        <end position="30"/>
    </location>
</feature>
<protein>
    <submittedName>
        <fullName evidence="2">Uncharacterized protein</fullName>
    </submittedName>
</protein>
<proteinExistence type="predicted"/>
<dbReference type="EMBL" id="LLXZ01000231">
    <property type="protein sequence ID" value="KRQ92940.1"/>
    <property type="molecule type" value="Genomic_DNA"/>
</dbReference>
<evidence type="ECO:0000256" key="1">
    <source>
        <dbReference type="SAM" id="MobiDB-lite"/>
    </source>
</evidence>